<protein>
    <submittedName>
        <fullName evidence="3">BspA family leucine-rich repeat surface protein</fullName>
    </submittedName>
</protein>
<dbReference type="InterPro" id="IPR005046">
    <property type="entry name" value="DUF285"/>
</dbReference>
<evidence type="ECO:0000256" key="1">
    <source>
        <dbReference type="ARBA" id="ARBA00022729"/>
    </source>
</evidence>
<dbReference type="EMBL" id="JAENHK010000010">
    <property type="protein sequence ID" value="MBK1897447.1"/>
    <property type="molecule type" value="Genomic_DNA"/>
</dbReference>
<comment type="caution">
    <text evidence="3">The sequence shown here is derived from an EMBL/GenBank/DDBJ whole genome shotgun (WGS) entry which is preliminary data.</text>
</comment>
<evidence type="ECO:0000259" key="2">
    <source>
        <dbReference type="Pfam" id="PF18962"/>
    </source>
</evidence>
<dbReference type="Proteomes" id="UP000628669">
    <property type="component" value="Unassembled WGS sequence"/>
</dbReference>
<evidence type="ECO:0000313" key="4">
    <source>
        <dbReference type="Proteomes" id="UP000628669"/>
    </source>
</evidence>
<dbReference type="InterPro" id="IPR026444">
    <property type="entry name" value="Secre_tail"/>
</dbReference>
<dbReference type="RefSeq" id="WP_200247654.1">
    <property type="nucleotide sequence ID" value="NZ_JAENHK010000010.1"/>
</dbReference>
<keyword evidence="4" id="KW-1185">Reference proteome</keyword>
<gene>
    <name evidence="3" type="ORF">JHL15_16900</name>
</gene>
<organism evidence="3 4">
    <name type="scientific">Chryseobacterium paridis</name>
    <dbReference type="NCBI Taxonomy" id="2800328"/>
    <lineage>
        <taxon>Bacteria</taxon>
        <taxon>Pseudomonadati</taxon>
        <taxon>Bacteroidota</taxon>
        <taxon>Flavobacteriia</taxon>
        <taxon>Flavobacteriales</taxon>
        <taxon>Weeksellaceae</taxon>
        <taxon>Chryseobacterium group</taxon>
        <taxon>Chryseobacterium</taxon>
    </lineage>
</organism>
<dbReference type="Pfam" id="PF03382">
    <property type="entry name" value="DUF285"/>
    <property type="match status" value="1"/>
</dbReference>
<proteinExistence type="predicted"/>
<evidence type="ECO:0000313" key="3">
    <source>
        <dbReference type="EMBL" id="MBK1897447.1"/>
    </source>
</evidence>
<dbReference type="Pfam" id="PF18962">
    <property type="entry name" value="Por_Secre_tail"/>
    <property type="match status" value="1"/>
</dbReference>
<dbReference type="NCBIfam" id="TIGR02167">
    <property type="entry name" value="Liste_lipo_26"/>
    <property type="match status" value="5"/>
</dbReference>
<feature type="domain" description="Secretion system C-terminal sorting" evidence="2">
    <location>
        <begin position="516"/>
        <end position="581"/>
    </location>
</feature>
<accession>A0ABS1FYF9</accession>
<keyword evidence="1" id="KW-0732">Signal</keyword>
<sequence length="584" mass="65683">MYKKLIPFILFLFFFHFGNAQNEFITVWKPSLPRYAGPYSGISVPSTSTQIWLPAVGTDFQVYWEEIGFPSNHATLTNLNSTYQILIDFGSPMNPNPSDATYRVKISNGNGNFHRIRFSNWDLFINGDGLVGDVHKIVKLEQWGNIHWSSMGQAFQACRDFDVTATDIPDLSGVTDMSNMFLNNYTLIGNPTFNDWDTSHITNLLATFAGCFVFNQPVGNWDTSKVTMMGITFNVAKKFNQPISNWNTSKVTHMTAMFSGAEEFNQPIGNWDLSSNIDCEFMFSNAKKFNQPIGNWNTSNVIEMDRMFNQAKAFNQDISNWDTSSATNMEGMFAGASTFNHNIGNWDLSKVLYTSEMFNGASQFNQNIGNWDVSKVIWMHNMFKDAKDFNQNIGNWNVSLVTNMTSMFNGATQFNQSLGQWNLSSLVSASNMLLNSGLNCQNYDNTLYGWNLKPTTPNNINLGSAAPLIYSNALAVNARNNLITNKTWTITGDAYNGECQSFLSTSDVLTHNEISIYPNPATDFIYIKNAKGFGSYKIFDVSGRIVLQNSLNDEKINISSLTKGNYILKIISKDKIQSLKLIKN</sequence>
<dbReference type="InterPro" id="IPR011889">
    <property type="entry name" value="Liste_lipo_26"/>
</dbReference>
<name>A0ABS1FYF9_9FLAO</name>
<reference evidence="4" key="1">
    <citation type="submission" date="2021-01" db="EMBL/GenBank/DDBJ databases">
        <title>Genome public.</title>
        <authorList>
            <person name="Liu C."/>
            <person name="Sun Q."/>
        </authorList>
    </citation>
    <scope>NUCLEOTIDE SEQUENCE [LARGE SCALE GENOMIC DNA]</scope>
    <source>
        <strain evidence="4">YIM B02567</strain>
    </source>
</reference>
<dbReference type="NCBIfam" id="TIGR04183">
    <property type="entry name" value="Por_Secre_tail"/>
    <property type="match status" value="1"/>
</dbReference>